<comment type="caution">
    <text evidence="1">The sequence shown here is derived from an EMBL/GenBank/DDBJ whole genome shotgun (WGS) entry which is preliminary data.</text>
</comment>
<name>A0AC61DKF4_9FIRM</name>
<dbReference type="EMBL" id="PEDL01000001">
    <property type="protein sequence ID" value="PHV72167.1"/>
    <property type="molecule type" value="Genomic_DNA"/>
</dbReference>
<sequence>MKKLKSIYEQPKRYARKCNIPIKYAREICKKQTKLLKEIRKNSKCPYCGKRELEMEWSEADYTCHSWIVCGNCGKEVDETVYKNIRVEEIGEDFDIFLWMSLDNMHFTKEEWIEFIKEHK</sequence>
<reference evidence="1" key="1">
    <citation type="submission" date="2017-10" db="EMBL/GenBank/DDBJ databases">
        <title>Genome sequence of cellulolytic Lachnospiraceae bacterium XHS1971 isolated from hotspring sediment.</title>
        <authorList>
            <person name="Vasudevan G."/>
            <person name="Joshi A.J."/>
            <person name="Hivarkar S."/>
            <person name="Lanjekar V.B."/>
            <person name="Dhakephalkar P.K."/>
            <person name="Dagar S."/>
        </authorList>
    </citation>
    <scope>NUCLEOTIDE SEQUENCE</scope>
    <source>
        <strain evidence="1">XHS1971</strain>
    </source>
</reference>
<dbReference type="Proteomes" id="UP000224460">
    <property type="component" value="Unassembled WGS sequence"/>
</dbReference>
<proteinExistence type="predicted"/>
<protein>
    <submittedName>
        <fullName evidence="1">Uncharacterized protein</fullName>
    </submittedName>
</protein>
<accession>A0AC61DKF4</accession>
<organism evidence="1 2">
    <name type="scientific">Sporanaerobium hydrogeniformans</name>
    <dbReference type="NCBI Taxonomy" id="3072179"/>
    <lineage>
        <taxon>Bacteria</taxon>
        <taxon>Bacillati</taxon>
        <taxon>Bacillota</taxon>
        <taxon>Clostridia</taxon>
        <taxon>Lachnospirales</taxon>
        <taxon>Lachnospiraceae</taxon>
        <taxon>Sporanaerobium</taxon>
    </lineage>
</organism>
<evidence type="ECO:0000313" key="2">
    <source>
        <dbReference type="Proteomes" id="UP000224460"/>
    </source>
</evidence>
<keyword evidence="2" id="KW-1185">Reference proteome</keyword>
<evidence type="ECO:0000313" key="1">
    <source>
        <dbReference type="EMBL" id="PHV72167.1"/>
    </source>
</evidence>
<gene>
    <name evidence="1" type="ORF">CS063_01445</name>
</gene>